<proteinExistence type="predicted"/>
<keyword evidence="1" id="KW-0472">Membrane</keyword>
<organism evidence="2 3">
    <name type="scientific">Ascaris lumbricoides</name>
    <name type="common">Giant roundworm</name>
    <dbReference type="NCBI Taxonomy" id="6252"/>
    <lineage>
        <taxon>Eukaryota</taxon>
        <taxon>Metazoa</taxon>
        <taxon>Ecdysozoa</taxon>
        <taxon>Nematoda</taxon>
        <taxon>Chromadorea</taxon>
        <taxon>Rhabditida</taxon>
        <taxon>Spirurina</taxon>
        <taxon>Ascaridomorpha</taxon>
        <taxon>Ascaridoidea</taxon>
        <taxon>Ascarididae</taxon>
        <taxon>Ascaris</taxon>
    </lineage>
</organism>
<dbReference type="AlphaFoldDB" id="A0A0M3IHU3"/>
<sequence>MSNLYVILTAPTDAFGMRSAAILFVFATAVCLHCLEFLYFEVSALLG</sequence>
<evidence type="ECO:0000313" key="3">
    <source>
        <dbReference type="WBParaSite" id="ALUE_0001803401-mRNA-1"/>
    </source>
</evidence>
<dbReference type="Proteomes" id="UP000036681">
    <property type="component" value="Unplaced"/>
</dbReference>
<protein>
    <submittedName>
        <fullName evidence="3">GGDEF domain-containing protein</fullName>
    </submittedName>
</protein>
<evidence type="ECO:0000256" key="1">
    <source>
        <dbReference type="SAM" id="Phobius"/>
    </source>
</evidence>
<reference evidence="3" key="1">
    <citation type="submission" date="2017-02" db="UniProtKB">
        <authorList>
            <consortium name="WormBaseParasite"/>
        </authorList>
    </citation>
    <scope>IDENTIFICATION</scope>
</reference>
<name>A0A0M3IHU3_ASCLU</name>
<dbReference type="WBParaSite" id="ALUE_0001803401-mRNA-1">
    <property type="protein sequence ID" value="ALUE_0001803401-mRNA-1"/>
    <property type="gene ID" value="ALUE_0001803401"/>
</dbReference>
<keyword evidence="1" id="KW-0812">Transmembrane</keyword>
<feature type="transmembrane region" description="Helical" evidence="1">
    <location>
        <begin position="20"/>
        <end position="40"/>
    </location>
</feature>
<evidence type="ECO:0000313" key="2">
    <source>
        <dbReference type="Proteomes" id="UP000036681"/>
    </source>
</evidence>
<accession>A0A0M3IHU3</accession>
<keyword evidence="1" id="KW-1133">Transmembrane helix</keyword>
<keyword evidence="2" id="KW-1185">Reference proteome</keyword>